<dbReference type="GO" id="GO:0016787">
    <property type="term" value="F:hydrolase activity"/>
    <property type="evidence" value="ECO:0007669"/>
    <property type="project" value="UniProtKB-KW"/>
</dbReference>
<dbReference type="PANTHER" id="PTHR48081">
    <property type="entry name" value="AB HYDROLASE SUPERFAMILY PROTEIN C4A8.06C"/>
    <property type="match status" value="1"/>
</dbReference>
<reference evidence="3 4" key="1">
    <citation type="submission" date="2017-03" db="EMBL/GenBank/DDBJ databases">
        <title>Draft genome sequence of Streptomyces scabrisporus NF3, endophyte isolated from Amphipterygium adstringens.</title>
        <authorList>
            <person name="Vazquez M."/>
            <person name="Ceapa C.D."/>
            <person name="Rodriguez Luna D."/>
            <person name="Sanchez Esquivel S."/>
        </authorList>
    </citation>
    <scope>NUCLEOTIDE SEQUENCE [LARGE SCALE GENOMIC DNA]</scope>
    <source>
        <strain evidence="3 4">NF3</strain>
    </source>
</reference>
<dbReference type="EMBL" id="MWQN01000001">
    <property type="protein sequence ID" value="OPC80004.1"/>
    <property type="molecule type" value="Genomic_DNA"/>
</dbReference>
<name>A0A1T3NTA7_9ACTN</name>
<sequence length="258" mass="26863">MSASRDILDRPAAGPDRTLRYGSEAEQVVDLWQAPGKSRGLVVVLHGGYWRARYDRGYTYSMCVALAAEGYTAATVEYRRAGQPGGGRPGTFEDVAAAVDLLAAQVREPTVLLGHSAGGHLAVWAALRDRVPAGGPGRLSAPPALAGAIALGGVLDLDAALDLNLDDGAAAEFLPDHSERVLAETDPVRLAAGGAGGRRLILLHGDADEQVPIALSRTFAAVSGADLRELPDIGHFEPVDPLSPAWPEVTRAVADVLG</sequence>
<dbReference type="InterPro" id="IPR050300">
    <property type="entry name" value="GDXG_lipolytic_enzyme"/>
</dbReference>
<evidence type="ECO:0000259" key="2">
    <source>
        <dbReference type="Pfam" id="PF20434"/>
    </source>
</evidence>
<evidence type="ECO:0000313" key="3">
    <source>
        <dbReference type="EMBL" id="OPC80004.1"/>
    </source>
</evidence>
<keyword evidence="1" id="KW-0378">Hydrolase</keyword>
<dbReference type="InterPro" id="IPR029058">
    <property type="entry name" value="AB_hydrolase_fold"/>
</dbReference>
<dbReference type="InterPro" id="IPR049492">
    <property type="entry name" value="BD-FAE-like_dom"/>
</dbReference>
<dbReference type="PANTHER" id="PTHR48081:SF33">
    <property type="entry name" value="KYNURENINE FORMAMIDASE"/>
    <property type="match status" value="1"/>
</dbReference>
<accession>A0A1T3NTA7</accession>
<dbReference type="OrthoDB" id="255603at2"/>
<keyword evidence="4" id="KW-1185">Reference proteome</keyword>
<dbReference type="RefSeq" id="WP_078974271.1">
    <property type="nucleotide sequence ID" value="NZ_MWQN01000001.1"/>
</dbReference>
<gene>
    <name evidence="3" type="ORF">B4N89_02720</name>
</gene>
<dbReference type="Gene3D" id="3.40.50.1820">
    <property type="entry name" value="alpha/beta hydrolase"/>
    <property type="match status" value="1"/>
</dbReference>
<organism evidence="3 4">
    <name type="scientific">Embleya scabrispora</name>
    <dbReference type="NCBI Taxonomy" id="159449"/>
    <lineage>
        <taxon>Bacteria</taxon>
        <taxon>Bacillati</taxon>
        <taxon>Actinomycetota</taxon>
        <taxon>Actinomycetes</taxon>
        <taxon>Kitasatosporales</taxon>
        <taxon>Streptomycetaceae</taxon>
        <taxon>Embleya</taxon>
    </lineage>
</organism>
<dbReference type="Proteomes" id="UP000190037">
    <property type="component" value="Unassembled WGS sequence"/>
</dbReference>
<dbReference type="Pfam" id="PF20434">
    <property type="entry name" value="BD-FAE"/>
    <property type="match status" value="1"/>
</dbReference>
<protein>
    <recommendedName>
        <fullName evidence="2">BD-FAE-like domain-containing protein</fullName>
    </recommendedName>
</protein>
<comment type="caution">
    <text evidence="3">The sequence shown here is derived from an EMBL/GenBank/DDBJ whole genome shotgun (WGS) entry which is preliminary data.</text>
</comment>
<dbReference type="STRING" id="159449.B4N89_02720"/>
<dbReference type="AlphaFoldDB" id="A0A1T3NTA7"/>
<evidence type="ECO:0000256" key="1">
    <source>
        <dbReference type="ARBA" id="ARBA00022801"/>
    </source>
</evidence>
<dbReference type="SUPFAM" id="SSF53474">
    <property type="entry name" value="alpha/beta-Hydrolases"/>
    <property type="match status" value="1"/>
</dbReference>
<proteinExistence type="predicted"/>
<evidence type="ECO:0000313" key="4">
    <source>
        <dbReference type="Proteomes" id="UP000190037"/>
    </source>
</evidence>
<feature type="domain" description="BD-FAE-like" evidence="2">
    <location>
        <begin position="38"/>
        <end position="220"/>
    </location>
</feature>